<dbReference type="CDD" id="cd06261">
    <property type="entry name" value="TM_PBP2"/>
    <property type="match status" value="1"/>
</dbReference>
<feature type="transmembrane region" description="Helical" evidence="7">
    <location>
        <begin position="353"/>
        <end position="374"/>
    </location>
</feature>
<dbReference type="GO" id="GO:0055085">
    <property type="term" value="P:transmembrane transport"/>
    <property type="evidence" value="ECO:0007669"/>
    <property type="project" value="InterPro"/>
</dbReference>
<dbReference type="SUPFAM" id="SSF161098">
    <property type="entry name" value="MetI-like"/>
    <property type="match status" value="1"/>
</dbReference>
<organism evidence="9 10">
    <name type="scientific">Algisphaera agarilytica</name>
    <dbReference type="NCBI Taxonomy" id="1385975"/>
    <lineage>
        <taxon>Bacteria</taxon>
        <taxon>Pseudomonadati</taxon>
        <taxon>Planctomycetota</taxon>
        <taxon>Phycisphaerae</taxon>
        <taxon>Phycisphaerales</taxon>
        <taxon>Phycisphaeraceae</taxon>
        <taxon>Algisphaera</taxon>
    </lineage>
</organism>
<evidence type="ECO:0000313" key="9">
    <source>
        <dbReference type="EMBL" id="MBB6431252.1"/>
    </source>
</evidence>
<dbReference type="InterPro" id="IPR000515">
    <property type="entry name" value="MetI-like"/>
</dbReference>
<comment type="caution">
    <text evidence="9">The sequence shown here is derived from an EMBL/GenBank/DDBJ whole genome shotgun (WGS) entry which is preliminary data.</text>
</comment>
<feature type="transmembrane region" description="Helical" evidence="7">
    <location>
        <begin position="512"/>
        <end position="530"/>
    </location>
</feature>
<evidence type="ECO:0000256" key="5">
    <source>
        <dbReference type="ARBA" id="ARBA00022989"/>
    </source>
</evidence>
<keyword evidence="4 7" id="KW-0812">Transmembrane</keyword>
<dbReference type="Gene3D" id="1.10.3720.10">
    <property type="entry name" value="MetI-like"/>
    <property type="match status" value="1"/>
</dbReference>
<dbReference type="PANTHER" id="PTHR30151">
    <property type="entry name" value="ALKANE SULFONATE ABC TRANSPORTER-RELATED, MEMBRANE SUBUNIT"/>
    <property type="match status" value="1"/>
</dbReference>
<evidence type="ECO:0000256" key="3">
    <source>
        <dbReference type="ARBA" id="ARBA00022475"/>
    </source>
</evidence>
<proteinExistence type="inferred from homology"/>
<comment type="subcellular location">
    <subcellularLocation>
        <location evidence="1 7">Cell membrane</location>
        <topology evidence="1 7">Multi-pass membrane protein</topology>
    </subcellularLocation>
</comment>
<dbReference type="PROSITE" id="PS50928">
    <property type="entry name" value="ABC_TM1"/>
    <property type="match status" value="1"/>
</dbReference>
<feature type="transmembrane region" description="Helical" evidence="7">
    <location>
        <begin position="461"/>
        <end position="492"/>
    </location>
</feature>
<keyword evidence="3" id="KW-1003">Cell membrane</keyword>
<feature type="domain" description="ABC transmembrane type-1" evidence="8">
    <location>
        <begin position="312"/>
        <end position="534"/>
    </location>
</feature>
<feature type="transmembrane region" description="Helical" evidence="7">
    <location>
        <begin position="39"/>
        <end position="61"/>
    </location>
</feature>
<evidence type="ECO:0000256" key="2">
    <source>
        <dbReference type="ARBA" id="ARBA00022448"/>
    </source>
</evidence>
<evidence type="ECO:0000256" key="1">
    <source>
        <dbReference type="ARBA" id="ARBA00004651"/>
    </source>
</evidence>
<dbReference type="AlphaFoldDB" id="A0A7X0LLQ0"/>
<keyword evidence="10" id="KW-1185">Reference proteome</keyword>
<comment type="similarity">
    <text evidence="7">Belongs to the binding-protein-dependent transport system permease family.</text>
</comment>
<feature type="transmembrane region" description="Helical" evidence="7">
    <location>
        <begin position="312"/>
        <end position="333"/>
    </location>
</feature>
<dbReference type="RefSeq" id="WP_184678735.1">
    <property type="nucleotide sequence ID" value="NZ_JACHGY010000001.1"/>
</dbReference>
<evidence type="ECO:0000259" key="8">
    <source>
        <dbReference type="PROSITE" id="PS50928"/>
    </source>
</evidence>
<protein>
    <submittedName>
        <fullName evidence="9">Nitrate/nitrite transport system permease protein</fullName>
    </submittedName>
</protein>
<dbReference type="Pfam" id="PF00528">
    <property type="entry name" value="BPD_transp_1"/>
    <property type="match status" value="1"/>
</dbReference>
<evidence type="ECO:0000256" key="6">
    <source>
        <dbReference type="ARBA" id="ARBA00023136"/>
    </source>
</evidence>
<dbReference type="EMBL" id="JACHGY010000001">
    <property type="protein sequence ID" value="MBB6431252.1"/>
    <property type="molecule type" value="Genomic_DNA"/>
</dbReference>
<dbReference type="GO" id="GO:0005886">
    <property type="term" value="C:plasma membrane"/>
    <property type="evidence" value="ECO:0007669"/>
    <property type="project" value="UniProtKB-SubCell"/>
</dbReference>
<accession>A0A7X0LLQ0</accession>
<gene>
    <name evidence="9" type="ORF">HNQ40_003058</name>
</gene>
<keyword evidence="6 7" id="KW-0472">Membrane</keyword>
<evidence type="ECO:0000256" key="4">
    <source>
        <dbReference type="ARBA" id="ARBA00022692"/>
    </source>
</evidence>
<dbReference type="Proteomes" id="UP000541810">
    <property type="component" value="Unassembled WGS sequence"/>
</dbReference>
<dbReference type="PANTHER" id="PTHR30151:SF7">
    <property type="entry name" value="NITRATE IMPORT PERMEASE PROTEIN NRTB"/>
    <property type="match status" value="1"/>
</dbReference>
<reference evidence="9 10" key="1">
    <citation type="submission" date="2020-08" db="EMBL/GenBank/DDBJ databases">
        <title>Genomic Encyclopedia of Type Strains, Phase IV (KMG-IV): sequencing the most valuable type-strain genomes for metagenomic binning, comparative biology and taxonomic classification.</title>
        <authorList>
            <person name="Goeker M."/>
        </authorList>
    </citation>
    <scope>NUCLEOTIDE SEQUENCE [LARGE SCALE GENOMIC DNA]</scope>
    <source>
        <strain evidence="9 10">DSM 103725</strain>
    </source>
</reference>
<dbReference type="InterPro" id="IPR035906">
    <property type="entry name" value="MetI-like_sf"/>
</dbReference>
<name>A0A7X0LLQ0_9BACT</name>
<feature type="transmembrane region" description="Helical" evidence="7">
    <location>
        <begin position="411"/>
        <end position="440"/>
    </location>
</feature>
<evidence type="ECO:0000256" key="7">
    <source>
        <dbReference type="RuleBase" id="RU363032"/>
    </source>
</evidence>
<keyword evidence="2 7" id="KW-0813">Transport</keyword>
<sequence length="550" mass="60231">MLKKLKTILLKIVDLTALGFLEPYVRLCYGEEPKKQLKLIAQFSAVPIAAIALFITIWAILAPMHKTKSGSVPTPMQTLSAWNSIQNQHDQENAKAEAYNLTGEARLEVVAAAEARQAELVPLVAEANKGVDDAREAEAAEKAERIAPLQAKLDEMKEAADTEEEARLSEIEARAEALDTSDAAARDQLKADYLAFDAWEEEQKDAQSDLKGAIKLIQDEKTPEVTAALLLQKQRNDEKQFIDKLIEVAGEDSRELSLAETEAKLSELEVAYAGASGADTFKTLKKIVREQNKLAKTEDRIYAKPWTLPMQIFRSILCVFAGFLVGVAIAVPIGVCCGLSRTFMAAMTPFIALFKPVSPIVWLLIFMIVVGGFFPDPDKSVVLESLTAFTNWITGWIPFVGDMVTDFDINIAFIASALTVSMCSLWATMVNTALGVASVDKDHINVAKVLRLGFFSRLFKIVLPSALPLVFAGMRISLGVGWMVLIAAELLASSEGLGKFTWDQFNNGATDSFAKIVCMVFVVGIIGLILDRIMIIFQRLVSFEGSVATI</sequence>
<keyword evidence="5 7" id="KW-1133">Transmembrane helix</keyword>
<evidence type="ECO:0000313" key="10">
    <source>
        <dbReference type="Proteomes" id="UP000541810"/>
    </source>
</evidence>